<keyword evidence="3" id="KW-1185">Reference proteome</keyword>
<evidence type="ECO:0000313" key="3">
    <source>
        <dbReference type="Proteomes" id="UP001154282"/>
    </source>
</evidence>
<dbReference type="PANTHER" id="PTHR12265:SF9">
    <property type="entry name" value="DUF829 DOMAIN PROTEIN"/>
    <property type="match status" value="1"/>
</dbReference>
<protein>
    <submittedName>
        <fullName evidence="2">Uncharacterized protein</fullName>
    </submittedName>
</protein>
<dbReference type="InterPro" id="IPR008547">
    <property type="entry name" value="DUF829_TMEM53"/>
</dbReference>
<reference evidence="2" key="1">
    <citation type="submission" date="2022-08" db="EMBL/GenBank/DDBJ databases">
        <authorList>
            <person name="Gutierrez-Valencia J."/>
        </authorList>
    </citation>
    <scope>NUCLEOTIDE SEQUENCE</scope>
</reference>
<name>A0AAV0RHC8_9ROSI</name>
<evidence type="ECO:0000256" key="1">
    <source>
        <dbReference type="SAM" id="MobiDB-lite"/>
    </source>
</evidence>
<feature type="region of interest" description="Disordered" evidence="1">
    <location>
        <begin position="309"/>
        <end position="350"/>
    </location>
</feature>
<proteinExistence type="predicted"/>
<dbReference type="PANTHER" id="PTHR12265">
    <property type="entry name" value="TRANSMEMBRANE PROTEIN 53"/>
    <property type="match status" value="1"/>
</dbReference>
<dbReference type="AlphaFoldDB" id="A0AAV0RHC8"/>
<evidence type="ECO:0000313" key="2">
    <source>
        <dbReference type="EMBL" id="CAI0556965.1"/>
    </source>
</evidence>
<dbReference type="InterPro" id="IPR029058">
    <property type="entry name" value="AB_hydrolase_fold"/>
</dbReference>
<dbReference type="Proteomes" id="UP001154282">
    <property type="component" value="Unassembled WGS sequence"/>
</dbReference>
<gene>
    <name evidence="2" type="ORF">LITE_LOCUS48166</name>
</gene>
<feature type="compositionally biased region" description="Basic and acidic residues" evidence="1">
    <location>
        <begin position="330"/>
        <end position="343"/>
    </location>
</feature>
<dbReference type="Pfam" id="PF05705">
    <property type="entry name" value="DUF829"/>
    <property type="match status" value="1"/>
</dbReference>
<dbReference type="SUPFAM" id="SSF53474">
    <property type="entry name" value="alpha/beta-Hydrolases"/>
    <property type="match status" value="1"/>
</dbReference>
<organism evidence="2 3">
    <name type="scientific">Linum tenue</name>
    <dbReference type="NCBI Taxonomy" id="586396"/>
    <lineage>
        <taxon>Eukaryota</taxon>
        <taxon>Viridiplantae</taxon>
        <taxon>Streptophyta</taxon>
        <taxon>Embryophyta</taxon>
        <taxon>Tracheophyta</taxon>
        <taxon>Spermatophyta</taxon>
        <taxon>Magnoliopsida</taxon>
        <taxon>eudicotyledons</taxon>
        <taxon>Gunneridae</taxon>
        <taxon>Pentapetalae</taxon>
        <taxon>rosids</taxon>
        <taxon>fabids</taxon>
        <taxon>Malpighiales</taxon>
        <taxon>Linaceae</taxon>
        <taxon>Linum</taxon>
    </lineage>
</organism>
<dbReference type="EMBL" id="CAMGYJ010000011">
    <property type="protein sequence ID" value="CAI0556965.1"/>
    <property type="molecule type" value="Genomic_DNA"/>
</dbReference>
<sequence>MFGGGGGGSVYWGRRRRRREFRGIAVIFAWVSAHPVDLRSLVDLYSSLGWNSLVSHADFLTAFDPDKAISLAFLLLSELVQELRVRPCPVVFVALSGGSKACMSKVFQIIQGSCEGHLNLDESRLVGNCFSGHIYDSSPVDFTSDLAAQFALPVIQKMPGPSKFMSWLAKGVTSGLDGLHLTRFEYQRAQYWQNLYSSAELGAPYLILCSANDEVAPCNVICEFSQQLQVLGADVALLKLHSSPHLGHYKHHPTPYSTAVTNFLEKAASVYCQRIQQLEEGLKMDDMHHKISNLVCDLQQVAVDSNEGLKRVPPVLPNDDFFAPSSSKDYNNKESESPQDEGKASSSINLTSPPRISAHGVLGQALFDVCVPKYVDGWDIRFSGCLNGKPVASAGKRPHLQALKRFRRSRL</sequence>
<accession>A0AAV0RHC8</accession>
<comment type="caution">
    <text evidence="2">The sequence shown here is derived from an EMBL/GenBank/DDBJ whole genome shotgun (WGS) entry which is preliminary data.</text>
</comment>